<organism evidence="2 3">
    <name type="scientific">Caenorhabditis remanei</name>
    <name type="common">Caenorhabditis vulgaris</name>
    <dbReference type="NCBI Taxonomy" id="31234"/>
    <lineage>
        <taxon>Eukaryota</taxon>
        <taxon>Metazoa</taxon>
        <taxon>Ecdysozoa</taxon>
        <taxon>Nematoda</taxon>
        <taxon>Chromadorea</taxon>
        <taxon>Rhabditida</taxon>
        <taxon>Rhabditina</taxon>
        <taxon>Rhabditomorpha</taxon>
        <taxon>Rhabditoidea</taxon>
        <taxon>Rhabditidae</taxon>
        <taxon>Peloderinae</taxon>
        <taxon>Caenorhabditis</taxon>
    </lineage>
</organism>
<dbReference type="GeneID" id="9818678"/>
<dbReference type="PANTHER" id="PTHR34152:SF4">
    <property type="entry name" value="SMALL INTEGRAL MEMBRANE PROTEIN"/>
    <property type="match status" value="1"/>
</dbReference>
<evidence type="ECO:0000313" key="3">
    <source>
        <dbReference type="Proteomes" id="UP000483820"/>
    </source>
</evidence>
<gene>
    <name evidence="2" type="ORF">GCK72_011975</name>
</gene>
<feature type="transmembrane region" description="Helical" evidence="1">
    <location>
        <begin position="154"/>
        <end position="179"/>
    </location>
</feature>
<evidence type="ECO:0000256" key="1">
    <source>
        <dbReference type="SAM" id="Phobius"/>
    </source>
</evidence>
<dbReference type="PANTHER" id="PTHR34152">
    <property type="entry name" value="PROTEIN CBG12353-RELATED"/>
    <property type="match status" value="1"/>
</dbReference>
<feature type="transmembrane region" description="Helical" evidence="1">
    <location>
        <begin position="122"/>
        <end position="142"/>
    </location>
</feature>
<accession>A0A6A5GLW9</accession>
<dbReference type="Proteomes" id="UP000483820">
    <property type="component" value="Chromosome IV"/>
</dbReference>
<dbReference type="AlphaFoldDB" id="A0A6A5GLW9"/>
<keyword evidence="1" id="KW-0812">Transmembrane</keyword>
<dbReference type="RefSeq" id="XP_003103552.2">
    <property type="nucleotide sequence ID" value="XM_003103504.2"/>
</dbReference>
<dbReference type="CTD" id="9818678"/>
<comment type="caution">
    <text evidence="2">The sequence shown here is derived from an EMBL/GenBank/DDBJ whole genome shotgun (WGS) entry which is preliminary data.</text>
</comment>
<feature type="transmembrane region" description="Helical" evidence="1">
    <location>
        <begin position="62"/>
        <end position="79"/>
    </location>
</feature>
<evidence type="ECO:0000313" key="2">
    <source>
        <dbReference type="EMBL" id="KAF1755525.1"/>
    </source>
</evidence>
<feature type="transmembrane region" description="Helical" evidence="1">
    <location>
        <begin position="27"/>
        <end position="50"/>
    </location>
</feature>
<dbReference type="KEGG" id="crq:GCK72_011975"/>
<protein>
    <submittedName>
        <fullName evidence="2">Uncharacterized protein</fullName>
    </submittedName>
</protein>
<keyword evidence="1" id="KW-1133">Transmembrane helix</keyword>
<reference evidence="2 3" key="1">
    <citation type="submission" date="2019-12" db="EMBL/GenBank/DDBJ databases">
        <title>Chromosome-level assembly of the Caenorhabditis remanei genome.</title>
        <authorList>
            <person name="Teterina A.A."/>
            <person name="Willis J.H."/>
            <person name="Phillips P.C."/>
        </authorList>
    </citation>
    <scope>NUCLEOTIDE SEQUENCE [LARGE SCALE GENOMIC DNA]</scope>
    <source>
        <strain evidence="2 3">PX506</strain>
        <tissue evidence="2">Whole organism</tissue>
    </source>
</reference>
<name>A0A6A5GLW9_CAERE</name>
<keyword evidence="1" id="KW-0472">Membrane</keyword>
<sequence length="186" mass="21609">MQNLKELHTAEAEDQDLEKNSTKVEKFPISTIIFTVIILFIAALFLFLGVTDYKTCPEDPRIYIWLNIVAILLFLERIISVTHVYTRVWFNNNCPEPTGMLVDKSVMKKWMKKHDQLNRRPLFPDLIWLIMVFLSAIGFVWLRVLPSGSSCDDLIFYSVVTFSSIILSATILFLSFICFECCLRKD</sequence>
<dbReference type="EMBL" id="WUAV01000004">
    <property type="protein sequence ID" value="KAF1755525.1"/>
    <property type="molecule type" value="Genomic_DNA"/>
</dbReference>
<proteinExistence type="predicted"/>